<feature type="non-terminal residue" evidence="2">
    <location>
        <position position="64"/>
    </location>
</feature>
<accession>A0AA38GT92</accession>
<dbReference type="EMBL" id="JAHRHJ020000002">
    <property type="protein sequence ID" value="KAH9327445.1"/>
    <property type="molecule type" value="Genomic_DNA"/>
</dbReference>
<reference evidence="2 3" key="1">
    <citation type="journal article" date="2021" name="Nat. Plants">
        <title>The Taxus genome provides insights into paclitaxel biosynthesis.</title>
        <authorList>
            <person name="Xiong X."/>
            <person name="Gou J."/>
            <person name="Liao Q."/>
            <person name="Li Y."/>
            <person name="Zhou Q."/>
            <person name="Bi G."/>
            <person name="Li C."/>
            <person name="Du R."/>
            <person name="Wang X."/>
            <person name="Sun T."/>
            <person name="Guo L."/>
            <person name="Liang H."/>
            <person name="Lu P."/>
            <person name="Wu Y."/>
            <person name="Zhang Z."/>
            <person name="Ro D.K."/>
            <person name="Shang Y."/>
            <person name="Huang S."/>
            <person name="Yan J."/>
        </authorList>
    </citation>
    <scope>NUCLEOTIDE SEQUENCE [LARGE SCALE GENOMIC DNA]</scope>
    <source>
        <strain evidence="2">Ta-2019</strain>
    </source>
</reference>
<feature type="region of interest" description="Disordered" evidence="1">
    <location>
        <begin position="43"/>
        <end position="64"/>
    </location>
</feature>
<gene>
    <name evidence="2" type="ORF">KI387_007623</name>
</gene>
<dbReference type="Proteomes" id="UP000824469">
    <property type="component" value="Unassembled WGS sequence"/>
</dbReference>
<evidence type="ECO:0000313" key="3">
    <source>
        <dbReference type="Proteomes" id="UP000824469"/>
    </source>
</evidence>
<proteinExistence type="predicted"/>
<organism evidence="2 3">
    <name type="scientific">Taxus chinensis</name>
    <name type="common">Chinese yew</name>
    <name type="synonym">Taxus wallichiana var. chinensis</name>
    <dbReference type="NCBI Taxonomy" id="29808"/>
    <lineage>
        <taxon>Eukaryota</taxon>
        <taxon>Viridiplantae</taxon>
        <taxon>Streptophyta</taxon>
        <taxon>Embryophyta</taxon>
        <taxon>Tracheophyta</taxon>
        <taxon>Spermatophyta</taxon>
        <taxon>Pinopsida</taxon>
        <taxon>Pinidae</taxon>
        <taxon>Conifers II</taxon>
        <taxon>Cupressales</taxon>
        <taxon>Taxaceae</taxon>
        <taxon>Taxus</taxon>
    </lineage>
</organism>
<dbReference type="AlphaFoldDB" id="A0AA38GT92"/>
<name>A0AA38GT92_TAXCH</name>
<comment type="caution">
    <text evidence="2">The sequence shown here is derived from an EMBL/GenBank/DDBJ whole genome shotgun (WGS) entry which is preliminary data.</text>
</comment>
<feature type="non-terminal residue" evidence="2">
    <location>
        <position position="1"/>
    </location>
</feature>
<evidence type="ECO:0000256" key="1">
    <source>
        <dbReference type="SAM" id="MobiDB-lite"/>
    </source>
</evidence>
<protein>
    <submittedName>
        <fullName evidence="2">Uncharacterized protein</fullName>
    </submittedName>
</protein>
<sequence>GIIDEWTGGCMVVLTDTYWRVADFFDTLGYTFLGKGDTGVQDLEGKSDGGRGQVTHGDNGVALK</sequence>
<evidence type="ECO:0000313" key="2">
    <source>
        <dbReference type="EMBL" id="KAH9327445.1"/>
    </source>
</evidence>
<keyword evidence="3" id="KW-1185">Reference proteome</keyword>